<dbReference type="Gene3D" id="3.30.110.170">
    <property type="entry name" value="Protein of unknown function (DUF541), domain 1"/>
    <property type="match status" value="1"/>
</dbReference>
<keyword evidence="2" id="KW-1185">Reference proteome</keyword>
<dbReference type="PANTHER" id="PTHR34387">
    <property type="entry name" value="SLR1258 PROTEIN"/>
    <property type="match status" value="1"/>
</dbReference>
<sequence length="239" mass="26626">MTSSSKSSATIFGCLFFAAIVAFGYQIQQTAINYKLLDRTVTVKGLAEQEFAADTVIWPIQFTAASNDLDAIYLQIDKQSQQVKQFLLAQGLPEASVTISPPSVNDKLAQQYGNGGPTEFRYTALQTITVYTQQIDVARAAISQLSQLGKQGIVFAQNNYDMRIEYIFSKLNDVKPQMVEESTKNARIVAQKFATDSDSQLGKIKRARQGQFSISNRDKNTPHIKRVRVVSTVEYYLAD</sequence>
<proteinExistence type="predicted"/>
<evidence type="ECO:0000313" key="2">
    <source>
        <dbReference type="Proteomes" id="UP000291106"/>
    </source>
</evidence>
<protein>
    <submittedName>
        <fullName evidence="1">SIMPL domain-containing protein</fullName>
    </submittedName>
</protein>
<accession>A0A411PLZ1</accession>
<dbReference type="KEGG" id="smai:EXU30_19025"/>
<organism evidence="1 2">
    <name type="scientific">Shewanella maritima</name>
    <dbReference type="NCBI Taxonomy" id="2520507"/>
    <lineage>
        <taxon>Bacteria</taxon>
        <taxon>Pseudomonadati</taxon>
        <taxon>Pseudomonadota</taxon>
        <taxon>Gammaproteobacteria</taxon>
        <taxon>Alteromonadales</taxon>
        <taxon>Shewanellaceae</taxon>
        <taxon>Shewanella</taxon>
    </lineage>
</organism>
<dbReference type="GO" id="GO:0006974">
    <property type="term" value="P:DNA damage response"/>
    <property type="evidence" value="ECO:0007669"/>
    <property type="project" value="TreeGrafter"/>
</dbReference>
<dbReference type="RefSeq" id="WP_130602723.1">
    <property type="nucleotide sequence ID" value="NZ_CP036200.1"/>
</dbReference>
<dbReference type="Proteomes" id="UP000291106">
    <property type="component" value="Chromosome"/>
</dbReference>
<dbReference type="InterPro" id="IPR016907">
    <property type="entry name" value="UCP029033"/>
</dbReference>
<dbReference type="PIRSF" id="PIRSF029033">
    <property type="entry name" value="UCP029033"/>
    <property type="match status" value="1"/>
</dbReference>
<gene>
    <name evidence="1" type="ORF">EXU30_19025</name>
</gene>
<dbReference type="PANTHER" id="PTHR34387:SF2">
    <property type="entry name" value="SLR1258 PROTEIN"/>
    <property type="match status" value="1"/>
</dbReference>
<dbReference type="InterPro" id="IPR007497">
    <property type="entry name" value="SIMPL/DUF541"/>
</dbReference>
<dbReference type="OrthoDB" id="9806540at2"/>
<dbReference type="Gene3D" id="3.30.70.2970">
    <property type="entry name" value="Protein of unknown function (DUF541), domain 2"/>
    <property type="match status" value="1"/>
</dbReference>
<dbReference type="Pfam" id="PF04402">
    <property type="entry name" value="SIMPL"/>
    <property type="match status" value="1"/>
</dbReference>
<dbReference type="InterPro" id="IPR052022">
    <property type="entry name" value="26kDa_periplasmic_antigen"/>
</dbReference>
<dbReference type="EMBL" id="CP036200">
    <property type="protein sequence ID" value="QBF84525.1"/>
    <property type="molecule type" value="Genomic_DNA"/>
</dbReference>
<name>A0A411PLZ1_9GAMM</name>
<evidence type="ECO:0000313" key="1">
    <source>
        <dbReference type="EMBL" id="QBF84525.1"/>
    </source>
</evidence>
<dbReference type="AlphaFoldDB" id="A0A411PLZ1"/>
<reference evidence="1 2" key="1">
    <citation type="submission" date="2019-02" db="EMBL/GenBank/DDBJ databases">
        <title>Shewanella sp. D4-2 isolated from Dokdo Island.</title>
        <authorList>
            <person name="Baek K."/>
        </authorList>
    </citation>
    <scope>NUCLEOTIDE SEQUENCE [LARGE SCALE GENOMIC DNA]</scope>
    <source>
        <strain evidence="1 2">D4-2</strain>
    </source>
</reference>